<name>A0A7J6MYG8_PERCH</name>
<feature type="compositionally biased region" description="Basic and acidic residues" evidence="1">
    <location>
        <begin position="196"/>
        <end position="219"/>
    </location>
</feature>
<feature type="compositionally biased region" description="Basic and acidic residues" evidence="1">
    <location>
        <begin position="149"/>
        <end position="184"/>
    </location>
</feature>
<dbReference type="Gene3D" id="1.25.40.180">
    <property type="match status" value="1"/>
</dbReference>
<accession>A0A7J6MYG8</accession>
<proteinExistence type="predicted"/>
<dbReference type="AlphaFoldDB" id="A0A7J6MYG8"/>
<feature type="compositionally biased region" description="Low complexity" evidence="1">
    <location>
        <begin position="247"/>
        <end position="266"/>
    </location>
</feature>
<feature type="compositionally biased region" description="Basic and acidic residues" evidence="1">
    <location>
        <begin position="34"/>
        <end position="83"/>
    </location>
</feature>
<reference evidence="2 3" key="1">
    <citation type="submission" date="2020-04" db="EMBL/GenBank/DDBJ databases">
        <title>Perkinsus chesapeaki whole genome sequence.</title>
        <authorList>
            <person name="Bogema D.R."/>
        </authorList>
    </citation>
    <scope>NUCLEOTIDE SEQUENCE [LARGE SCALE GENOMIC DNA]</scope>
    <source>
        <strain evidence="2">ATCC PRA-425</strain>
    </source>
</reference>
<feature type="compositionally biased region" description="Acidic residues" evidence="1">
    <location>
        <begin position="416"/>
        <end position="435"/>
    </location>
</feature>
<evidence type="ECO:0000256" key="1">
    <source>
        <dbReference type="SAM" id="MobiDB-lite"/>
    </source>
</evidence>
<protein>
    <recommendedName>
        <fullName evidence="4">W2 domain-containing protein</fullName>
    </recommendedName>
</protein>
<feature type="compositionally biased region" description="Low complexity" evidence="1">
    <location>
        <begin position="277"/>
        <end position="287"/>
    </location>
</feature>
<evidence type="ECO:0008006" key="4">
    <source>
        <dbReference type="Google" id="ProtNLM"/>
    </source>
</evidence>
<dbReference type="Proteomes" id="UP000591131">
    <property type="component" value="Unassembled WGS sequence"/>
</dbReference>
<sequence>MPQKPKATKMSLFDFQGGNQEETLPTRSMGLERQPMHRRGDDDRIGRGDSEGTWRRGGGDEGRSGSRERGDVGRGDMDDDWRSSARLRPSNSREGFGDRREGFGDRRSDPADEDDNWRAGPRPNLEHQRSRSPGGLRTNDSGLTPFRQQLRERAEAERLRRQGDRSTERDSQDGERGRGLEDAFSRPSSRGFGARGEPRSSSREDTSRGLDRADADDNWRASAAPPRSSGAAPPWRRPGTAEEPRSSEAAAAAPPWRRPGTAGAAPSSDWKTELANRNRAPAAAASTEEPRSSRAWVPPSRAEALREDRPRRDDAFGNRRSDEPLRRGDSFRRDEPPRRDFGSRAEGLRRSDEPLRREEPTRSAAPWRRPAADREEPSSRTEPAAAAATLKSRDAERKEVEKTTRELETMAAPTDEWADEEDEEEEGEETVEQEEAPVVVDTARVDKFLNAYQKHVDNASKKNEHMAAKMPQNLGVPEMQSMYLIDGILKALVTKAATLTSLDECLELFQRHAPIFTALVDSNRQTRGYCFQFLTSSQRTVESLKCPRLAKDCTLIEAVWFSLYYIDAVTAQLINFWSDEYSGPEADTADRTRIVFQTQAFRDWLNAASDDGEATKDNTEEDDDEWASSSSDDEDIEALIPKRATDMRVR</sequence>
<feature type="region of interest" description="Disordered" evidence="1">
    <location>
        <begin position="1"/>
        <end position="435"/>
    </location>
</feature>
<evidence type="ECO:0000313" key="3">
    <source>
        <dbReference type="Proteomes" id="UP000591131"/>
    </source>
</evidence>
<feature type="region of interest" description="Disordered" evidence="1">
    <location>
        <begin position="608"/>
        <end position="650"/>
    </location>
</feature>
<dbReference type="EMBL" id="JAAPAO010000031">
    <property type="protein sequence ID" value="KAF4676678.1"/>
    <property type="molecule type" value="Genomic_DNA"/>
</dbReference>
<gene>
    <name evidence="2" type="ORF">FOL47_005629</name>
</gene>
<organism evidence="2 3">
    <name type="scientific">Perkinsus chesapeaki</name>
    <name type="common">Clam parasite</name>
    <name type="synonym">Perkinsus andrewsi</name>
    <dbReference type="NCBI Taxonomy" id="330153"/>
    <lineage>
        <taxon>Eukaryota</taxon>
        <taxon>Sar</taxon>
        <taxon>Alveolata</taxon>
        <taxon>Perkinsozoa</taxon>
        <taxon>Perkinsea</taxon>
        <taxon>Perkinsida</taxon>
        <taxon>Perkinsidae</taxon>
        <taxon>Perkinsus</taxon>
    </lineage>
</organism>
<feature type="compositionally biased region" description="Basic and acidic residues" evidence="1">
    <location>
        <begin position="95"/>
        <end position="110"/>
    </location>
</feature>
<dbReference type="OrthoDB" id="10500201at2759"/>
<feature type="compositionally biased region" description="Polar residues" evidence="1">
    <location>
        <begin position="17"/>
        <end position="26"/>
    </location>
</feature>
<feature type="compositionally biased region" description="Basic and acidic residues" evidence="1">
    <location>
        <begin position="303"/>
        <end position="361"/>
    </location>
</feature>
<feature type="compositionally biased region" description="Basic and acidic residues" evidence="1">
    <location>
        <begin position="370"/>
        <end position="379"/>
    </location>
</feature>
<comment type="caution">
    <text evidence="2">The sequence shown here is derived from an EMBL/GenBank/DDBJ whole genome shotgun (WGS) entry which is preliminary data.</text>
</comment>
<keyword evidence="3" id="KW-1185">Reference proteome</keyword>
<evidence type="ECO:0000313" key="2">
    <source>
        <dbReference type="EMBL" id="KAF4676678.1"/>
    </source>
</evidence>
<feature type="compositionally biased region" description="Acidic residues" evidence="1">
    <location>
        <begin position="619"/>
        <end position="637"/>
    </location>
</feature>
<feature type="compositionally biased region" description="Low complexity" evidence="1">
    <location>
        <begin position="220"/>
        <end position="238"/>
    </location>
</feature>
<feature type="compositionally biased region" description="Basic and acidic residues" evidence="1">
    <location>
        <begin position="391"/>
        <end position="408"/>
    </location>
</feature>